<dbReference type="AlphaFoldDB" id="A0A369K9A2"/>
<evidence type="ECO:0000313" key="3">
    <source>
        <dbReference type="Proteomes" id="UP000076154"/>
    </source>
</evidence>
<comment type="caution">
    <text evidence="2">The sequence shown here is derived from an EMBL/GenBank/DDBJ whole genome shotgun (WGS) entry which is preliminary data.</text>
</comment>
<dbReference type="InParanoid" id="A0A369K9A2"/>
<dbReference type="OrthoDB" id="3066758at2759"/>
<dbReference type="Proteomes" id="UP000076154">
    <property type="component" value="Unassembled WGS sequence"/>
</dbReference>
<evidence type="ECO:0000313" key="2">
    <source>
        <dbReference type="EMBL" id="RDB29245.1"/>
    </source>
</evidence>
<gene>
    <name evidence="2" type="ORF">Hypma_015290</name>
</gene>
<feature type="region of interest" description="Disordered" evidence="1">
    <location>
        <begin position="1"/>
        <end position="21"/>
    </location>
</feature>
<sequence length="222" mass="24974">MSSSAEGVVVPSQNAIPPPQYSAPSALSSFFHPPSFDDVMRQSDFDDPGRLPTYQSRQLGRYHPYWPFRPPSPHRDDITRYFNTVYDEEYVPLDVPPRVASTLPIASFPPVRVAPCTPALVPVVPRETQRPVSFLALPPPRTLQMTWSADVALEDEHRRRIYRLRAVMLQFLMAVRRAIELSTVEEPAVDAEMAALVALFDRTVENEEEDDDPTVATNVDAA</sequence>
<accession>A0A369K9A2</accession>
<reference evidence="2" key="1">
    <citation type="submission" date="2018-04" db="EMBL/GenBank/DDBJ databases">
        <title>Whole genome sequencing of Hypsizygus marmoreus.</title>
        <authorList>
            <person name="Choi I.-G."/>
            <person name="Min B."/>
            <person name="Kim J.-G."/>
            <person name="Kim S."/>
            <person name="Oh Y.-L."/>
            <person name="Kong W.-S."/>
            <person name="Park H."/>
            <person name="Jeong J."/>
            <person name="Song E.-S."/>
        </authorList>
    </citation>
    <scope>NUCLEOTIDE SEQUENCE [LARGE SCALE GENOMIC DNA]</scope>
    <source>
        <strain evidence="2">51987-8</strain>
    </source>
</reference>
<name>A0A369K9A2_HYPMA</name>
<feature type="compositionally biased region" description="Polar residues" evidence="1">
    <location>
        <begin position="1"/>
        <end position="15"/>
    </location>
</feature>
<protein>
    <submittedName>
        <fullName evidence="2">Uncharacterized protein</fullName>
    </submittedName>
</protein>
<organism evidence="2 3">
    <name type="scientific">Hypsizygus marmoreus</name>
    <name type="common">White beech mushroom</name>
    <name type="synonym">Agaricus marmoreus</name>
    <dbReference type="NCBI Taxonomy" id="39966"/>
    <lineage>
        <taxon>Eukaryota</taxon>
        <taxon>Fungi</taxon>
        <taxon>Dikarya</taxon>
        <taxon>Basidiomycota</taxon>
        <taxon>Agaricomycotina</taxon>
        <taxon>Agaricomycetes</taxon>
        <taxon>Agaricomycetidae</taxon>
        <taxon>Agaricales</taxon>
        <taxon>Tricholomatineae</taxon>
        <taxon>Lyophyllaceae</taxon>
        <taxon>Hypsizygus</taxon>
    </lineage>
</organism>
<keyword evidence="3" id="KW-1185">Reference proteome</keyword>
<proteinExistence type="predicted"/>
<dbReference type="EMBL" id="LUEZ02000010">
    <property type="protein sequence ID" value="RDB29245.1"/>
    <property type="molecule type" value="Genomic_DNA"/>
</dbReference>
<evidence type="ECO:0000256" key="1">
    <source>
        <dbReference type="SAM" id="MobiDB-lite"/>
    </source>
</evidence>